<keyword evidence="3" id="KW-1185">Reference proteome</keyword>
<dbReference type="RefSeq" id="WP_163012866.1">
    <property type="nucleotide sequence ID" value="NZ_LR025742.1"/>
</dbReference>
<feature type="transmembrane region" description="Helical" evidence="1">
    <location>
        <begin position="16"/>
        <end position="37"/>
    </location>
</feature>
<accession>A0AAJ5NDZ7</accession>
<keyword evidence="1" id="KW-1133">Transmembrane helix</keyword>
<dbReference type="GeneID" id="71055751"/>
<proteinExistence type="predicted"/>
<feature type="transmembrane region" description="Helical" evidence="1">
    <location>
        <begin position="43"/>
        <end position="64"/>
    </location>
</feature>
<evidence type="ECO:0000313" key="2">
    <source>
        <dbReference type="EMBL" id="VBB13114.1"/>
    </source>
</evidence>
<keyword evidence="1" id="KW-0812">Transmembrane</keyword>
<reference evidence="2 3" key="1">
    <citation type="submission" date="2017-11" db="EMBL/GenBank/DDBJ databases">
        <authorList>
            <person name="Seth-Smith MB H."/>
        </authorList>
    </citation>
    <scope>NUCLEOTIDE SEQUENCE [LARGE SCALE GENOMIC DNA]</scope>
    <source>
        <strain evidence="2">E</strain>
    </source>
</reference>
<dbReference type="EMBL" id="LR025742">
    <property type="protein sequence ID" value="VBB13114.1"/>
    <property type="molecule type" value="Genomic_DNA"/>
</dbReference>
<evidence type="ECO:0000313" key="3">
    <source>
        <dbReference type="Proteomes" id="UP000268684"/>
    </source>
</evidence>
<evidence type="ECO:0000256" key="1">
    <source>
        <dbReference type="SAM" id="Phobius"/>
    </source>
</evidence>
<keyword evidence="1" id="KW-0472">Membrane</keyword>
<dbReference type="AlphaFoldDB" id="A0AAJ5NDZ7"/>
<organism evidence="2 3">
    <name type="scientific">Burkholderia stabilis</name>
    <dbReference type="NCBI Taxonomy" id="95485"/>
    <lineage>
        <taxon>Bacteria</taxon>
        <taxon>Pseudomonadati</taxon>
        <taxon>Pseudomonadota</taxon>
        <taxon>Betaproteobacteria</taxon>
        <taxon>Burkholderiales</taxon>
        <taxon>Burkholderiaceae</taxon>
        <taxon>Burkholderia</taxon>
        <taxon>Burkholderia cepacia complex</taxon>
    </lineage>
</organism>
<dbReference type="Proteomes" id="UP000268684">
    <property type="component" value="Chromosome I"/>
</dbReference>
<protein>
    <submittedName>
        <fullName evidence="2">Uncharacterized protein</fullName>
    </submittedName>
</protein>
<name>A0AAJ5NDZ7_9BURK</name>
<sequence>MHAADAYRAKRRSQGLIGTSIAVVVLISIGGCFALSRSILGDGIAALLTSIYGVALVWGAFWVLNDMHVFEPFVDLRAQLEMTERRQRAGQDELRYVVEIIRSDPETARLYEQFKQSRGGEPSGSKQARVDFALAVTM</sequence>
<gene>
    <name evidence="2" type="ORF">BSTAB16_3289</name>
</gene>